<proteinExistence type="inferred from homology"/>
<feature type="domain" description="G-protein coupled receptors family 1 profile" evidence="9">
    <location>
        <begin position="22"/>
        <end position="239"/>
    </location>
</feature>
<keyword evidence="7" id="KW-0297">G-protein coupled receptor</keyword>
<feature type="transmembrane region" description="Helical" evidence="8">
    <location>
        <begin position="6"/>
        <end position="29"/>
    </location>
</feature>
<accession>A0AAD9QML9</accession>
<evidence type="ECO:0000256" key="4">
    <source>
        <dbReference type="ARBA" id="ARBA00022989"/>
    </source>
</evidence>
<dbReference type="InterPro" id="IPR000276">
    <property type="entry name" value="GPCR_Rhodpsn"/>
</dbReference>
<dbReference type="PANTHER" id="PTHR24241">
    <property type="entry name" value="NEUROPEPTIDE RECEPTOR-RELATED G-PROTEIN COUPLED RECEPTOR"/>
    <property type="match status" value="1"/>
</dbReference>
<keyword evidence="11" id="KW-1185">Reference proteome</keyword>
<organism evidence="10 11">
    <name type="scientific">Acropora cervicornis</name>
    <name type="common">Staghorn coral</name>
    <dbReference type="NCBI Taxonomy" id="6130"/>
    <lineage>
        <taxon>Eukaryota</taxon>
        <taxon>Metazoa</taxon>
        <taxon>Cnidaria</taxon>
        <taxon>Anthozoa</taxon>
        <taxon>Hexacorallia</taxon>
        <taxon>Scleractinia</taxon>
        <taxon>Astrocoeniina</taxon>
        <taxon>Acroporidae</taxon>
        <taxon>Acropora</taxon>
    </lineage>
</organism>
<feature type="transmembrane region" description="Helical" evidence="8">
    <location>
        <begin position="118"/>
        <end position="139"/>
    </location>
</feature>
<dbReference type="Proteomes" id="UP001249851">
    <property type="component" value="Unassembled WGS sequence"/>
</dbReference>
<evidence type="ECO:0000256" key="6">
    <source>
        <dbReference type="ARBA" id="ARBA00023170"/>
    </source>
</evidence>
<evidence type="ECO:0000313" key="10">
    <source>
        <dbReference type="EMBL" id="KAK2564082.1"/>
    </source>
</evidence>
<gene>
    <name evidence="10" type="ORF">P5673_012303</name>
</gene>
<feature type="transmembrane region" description="Helical" evidence="8">
    <location>
        <begin position="159"/>
        <end position="186"/>
    </location>
</feature>
<dbReference type="PANTHER" id="PTHR24241:SF76">
    <property type="entry name" value="NEUROPEPTIDE SIFAMIDE RECEPTOR"/>
    <property type="match status" value="1"/>
</dbReference>
<evidence type="ECO:0000256" key="2">
    <source>
        <dbReference type="ARBA" id="ARBA00022475"/>
    </source>
</evidence>
<keyword evidence="6 7" id="KW-0675">Receptor</keyword>
<feature type="transmembrane region" description="Helical" evidence="8">
    <location>
        <begin position="41"/>
        <end position="59"/>
    </location>
</feature>
<keyword evidence="5 8" id="KW-0472">Membrane</keyword>
<keyword evidence="7" id="KW-0807">Transducer</keyword>
<evidence type="ECO:0000256" key="8">
    <source>
        <dbReference type="SAM" id="Phobius"/>
    </source>
</evidence>
<keyword evidence="3 7" id="KW-0812">Transmembrane</keyword>
<comment type="caution">
    <text evidence="10">The sequence shown here is derived from an EMBL/GenBank/DDBJ whole genome shotgun (WGS) entry which is preliminary data.</text>
</comment>
<feature type="transmembrane region" description="Helical" evidence="8">
    <location>
        <begin position="79"/>
        <end position="98"/>
    </location>
</feature>
<dbReference type="GO" id="GO:0004930">
    <property type="term" value="F:G protein-coupled receptor activity"/>
    <property type="evidence" value="ECO:0007669"/>
    <property type="project" value="UniProtKB-KW"/>
</dbReference>
<dbReference type="GO" id="GO:0005886">
    <property type="term" value="C:plasma membrane"/>
    <property type="evidence" value="ECO:0007669"/>
    <property type="project" value="UniProtKB-SubCell"/>
</dbReference>
<sequence length="329" mass="37497">MEEITIELLVIETVIFIIGLVGNIFVLVITCKVKNKTIHGTFVASLAIADLVLLCFDSPTNILQKLGTRSNIFNCRIHLIATTAGYNAGLFSITSMALHRYFVVTHPWRPKLKRKNALIWISLIWTGALTLVIPLIVVIKPGENTCHEVWPLLSLRQAYTATLMSVQYVLPLVITAICYVKIWLFLRRRPFASQSRLRTGESTTPGETSKESVVILKTVAVIVVLFLVLLLPTQVAWVLLNFKNISFDKLWFAIRNPYTGSQLFESNCVWCFEQTVPSPVHQFPLWILLLQLFHKVLLKSDWSSFTTNSHSQFRDQYRSSKDYSVTRIN</sequence>
<keyword evidence="2" id="KW-1003">Cell membrane</keyword>
<dbReference type="EMBL" id="JARQWQ010000023">
    <property type="protein sequence ID" value="KAK2564082.1"/>
    <property type="molecule type" value="Genomic_DNA"/>
</dbReference>
<evidence type="ECO:0000256" key="1">
    <source>
        <dbReference type="ARBA" id="ARBA00004651"/>
    </source>
</evidence>
<protein>
    <submittedName>
        <fullName evidence="10">Neuropeptide FF receptor 1</fullName>
    </submittedName>
</protein>
<evidence type="ECO:0000256" key="3">
    <source>
        <dbReference type="ARBA" id="ARBA00022692"/>
    </source>
</evidence>
<evidence type="ECO:0000256" key="7">
    <source>
        <dbReference type="RuleBase" id="RU000688"/>
    </source>
</evidence>
<dbReference type="PROSITE" id="PS00237">
    <property type="entry name" value="G_PROTEIN_RECEP_F1_1"/>
    <property type="match status" value="1"/>
</dbReference>
<dbReference type="GO" id="GO:0032870">
    <property type="term" value="P:cellular response to hormone stimulus"/>
    <property type="evidence" value="ECO:0007669"/>
    <property type="project" value="TreeGrafter"/>
</dbReference>
<evidence type="ECO:0000256" key="5">
    <source>
        <dbReference type="ARBA" id="ARBA00023136"/>
    </source>
</evidence>
<dbReference type="Pfam" id="PF00001">
    <property type="entry name" value="7tm_1"/>
    <property type="match status" value="1"/>
</dbReference>
<dbReference type="GO" id="GO:0042277">
    <property type="term" value="F:peptide binding"/>
    <property type="evidence" value="ECO:0007669"/>
    <property type="project" value="TreeGrafter"/>
</dbReference>
<dbReference type="SUPFAM" id="SSF81321">
    <property type="entry name" value="Family A G protein-coupled receptor-like"/>
    <property type="match status" value="1"/>
</dbReference>
<dbReference type="AlphaFoldDB" id="A0AAD9QML9"/>
<name>A0AAD9QML9_ACRCE</name>
<feature type="transmembrane region" description="Helical" evidence="8">
    <location>
        <begin position="219"/>
        <end position="240"/>
    </location>
</feature>
<dbReference type="PRINTS" id="PR00237">
    <property type="entry name" value="GPCRRHODOPSN"/>
</dbReference>
<reference evidence="10" key="2">
    <citation type="journal article" date="2023" name="Science">
        <title>Genomic signatures of disease resistance in endangered staghorn corals.</title>
        <authorList>
            <person name="Vollmer S.V."/>
            <person name="Selwyn J.D."/>
            <person name="Despard B.A."/>
            <person name="Roesel C.L."/>
        </authorList>
    </citation>
    <scope>NUCLEOTIDE SEQUENCE</scope>
    <source>
        <strain evidence="10">K2</strain>
    </source>
</reference>
<comment type="subcellular location">
    <subcellularLocation>
        <location evidence="1">Cell membrane</location>
        <topology evidence="1">Multi-pass membrane protein</topology>
    </subcellularLocation>
</comment>
<keyword evidence="4 8" id="KW-1133">Transmembrane helix</keyword>
<dbReference type="Gene3D" id="1.20.1070.10">
    <property type="entry name" value="Rhodopsin 7-helix transmembrane proteins"/>
    <property type="match status" value="1"/>
</dbReference>
<evidence type="ECO:0000313" key="11">
    <source>
        <dbReference type="Proteomes" id="UP001249851"/>
    </source>
</evidence>
<dbReference type="InterPro" id="IPR017452">
    <property type="entry name" value="GPCR_Rhodpsn_7TM"/>
</dbReference>
<comment type="similarity">
    <text evidence="7">Belongs to the G-protein coupled receptor 1 family.</text>
</comment>
<evidence type="ECO:0000259" key="9">
    <source>
        <dbReference type="PROSITE" id="PS50262"/>
    </source>
</evidence>
<reference evidence="10" key="1">
    <citation type="journal article" date="2023" name="G3 (Bethesda)">
        <title>Whole genome assembly and annotation of the endangered Caribbean coral Acropora cervicornis.</title>
        <authorList>
            <person name="Selwyn J.D."/>
            <person name="Vollmer S.V."/>
        </authorList>
    </citation>
    <scope>NUCLEOTIDE SEQUENCE</scope>
    <source>
        <strain evidence="10">K2</strain>
    </source>
</reference>
<dbReference type="PROSITE" id="PS50262">
    <property type="entry name" value="G_PROTEIN_RECEP_F1_2"/>
    <property type="match status" value="1"/>
</dbReference>